<dbReference type="EMBL" id="CP102252">
    <property type="protein sequence ID" value="UWN66191.1"/>
    <property type="molecule type" value="Genomic_DNA"/>
</dbReference>
<organism evidence="1 2">
    <name type="scientific">Alistipes senegalensis JC50</name>
    <dbReference type="NCBI Taxonomy" id="1033732"/>
    <lineage>
        <taxon>Bacteria</taxon>
        <taxon>Pseudomonadati</taxon>
        <taxon>Bacteroidota</taxon>
        <taxon>Bacteroidia</taxon>
        <taxon>Bacteroidales</taxon>
        <taxon>Rikenellaceae</taxon>
        <taxon>Alistipes</taxon>
    </lineage>
</organism>
<protein>
    <submittedName>
        <fullName evidence="1">Uncharacterized protein</fullName>
    </submittedName>
</protein>
<proteinExistence type="predicted"/>
<dbReference type="Proteomes" id="UP001058267">
    <property type="component" value="Chromosome"/>
</dbReference>
<evidence type="ECO:0000313" key="1">
    <source>
        <dbReference type="EMBL" id="UWN66191.1"/>
    </source>
</evidence>
<keyword evidence="2" id="KW-1185">Reference proteome</keyword>
<name>A0ABY5V948_9BACT</name>
<dbReference type="RefSeq" id="WP_019152263.1">
    <property type="nucleotide sequence ID" value="NZ_CP102252.1"/>
</dbReference>
<sequence length="70" mass="8005">MKIDEKTVSMTGDEFEVFSRLIDTVTSQSEMIRKLTRENLGYILQDNSSRTQQESFTQAIYLNPSGKLPS</sequence>
<accession>A0ABY5V948</accession>
<gene>
    <name evidence="1" type="ORF">NQ519_04980</name>
</gene>
<reference evidence="1" key="1">
    <citation type="journal article" date="2022" name="Cell">
        <title>Design, construction, and in vivo augmentation of a complex gut microbiome.</title>
        <authorList>
            <person name="Cheng A.G."/>
            <person name="Ho P.Y."/>
            <person name="Aranda-Diaz A."/>
            <person name="Jain S."/>
            <person name="Yu F.B."/>
            <person name="Meng X."/>
            <person name="Wang M."/>
            <person name="Iakiviak M."/>
            <person name="Nagashima K."/>
            <person name="Zhao A."/>
            <person name="Murugkar P."/>
            <person name="Patil A."/>
            <person name="Atabakhsh K."/>
            <person name="Weakley A."/>
            <person name="Yan J."/>
            <person name="Brumbaugh A.R."/>
            <person name="Higginbottom S."/>
            <person name="Dimas A."/>
            <person name="Shiver A.L."/>
            <person name="Deutschbauer A."/>
            <person name="Neff N."/>
            <person name="Sonnenburg J.L."/>
            <person name="Huang K.C."/>
            <person name="Fischbach M.A."/>
        </authorList>
    </citation>
    <scope>NUCLEOTIDE SEQUENCE</scope>
    <source>
        <strain evidence="1">JC50</strain>
    </source>
</reference>
<evidence type="ECO:0000313" key="2">
    <source>
        <dbReference type="Proteomes" id="UP001058267"/>
    </source>
</evidence>